<dbReference type="InterPro" id="IPR036465">
    <property type="entry name" value="vWFA_dom_sf"/>
</dbReference>
<gene>
    <name evidence="2" type="ORF">FMEXI_13343</name>
</gene>
<protein>
    <submittedName>
        <fullName evidence="2">von Willebrand RING finger domain-containing protein</fullName>
    </submittedName>
</protein>
<evidence type="ECO:0000256" key="1">
    <source>
        <dbReference type="SAM" id="MobiDB-lite"/>
    </source>
</evidence>
<dbReference type="Proteomes" id="UP000522262">
    <property type="component" value="Unassembled WGS sequence"/>
</dbReference>
<feature type="region of interest" description="Disordered" evidence="1">
    <location>
        <begin position="357"/>
        <end position="376"/>
    </location>
</feature>
<dbReference type="EMBL" id="JAAOAM010000455">
    <property type="protein sequence ID" value="KAF5530766.1"/>
    <property type="molecule type" value="Genomic_DNA"/>
</dbReference>
<comment type="caution">
    <text evidence="2">The sequence shown here is derived from an EMBL/GenBank/DDBJ whole genome shotgun (WGS) entry which is preliminary data.</text>
</comment>
<organism evidence="2 3">
    <name type="scientific">Fusarium mexicanum</name>
    <dbReference type="NCBI Taxonomy" id="751941"/>
    <lineage>
        <taxon>Eukaryota</taxon>
        <taxon>Fungi</taxon>
        <taxon>Dikarya</taxon>
        <taxon>Ascomycota</taxon>
        <taxon>Pezizomycotina</taxon>
        <taxon>Sordariomycetes</taxon>
        <taxon>Hypocreomycetidae</taxon>
        <taxon>Hypocreales</taxon>
        <taxon>Nectriaceae</taxon>
        <taxon>Fusarium</taxon>
        <taxon>Fusarium fujikuroi species complex</taxon>
    </lineage>
</organism>
<accession>A0A8H5MHY3</accession>
<evidence type="ECO:0000313" key="2">
    <source>
        <dbReference type="EMBL" id="KAF5530766.1"/>
    </source>
</evidence>
<sequence length="596" mass="65921">MPLQGQIKHDFQSPSMACFDRITSVSPRLSAFCEIPPADKLDHATRMSFLVSLTIDQSHGISGQDPAVNKHNCRKARNQPPGRGTPSSNGAVASLYHDNESRKYSRSFRRPVNAVLVLCISPEAHQIKAQIVERAIWCLKGALRKGDSFGIMRPRSEGNWEYSVASFVEGHWTWDNVSSSTLFRGPNHLAREPMSGISIAIDALTEKQSAATTCPTLMVVSDVATVEISGIESIRARANVAGIGICTFGFGVSHDPEALVQLASGTNATYTYVKDWMGLPDSLLACFRFLGRVVLENVKLTFRTDSSSPVSVQGIDDHRDSGIELDGEKVVILLGNLCVKDQRDTVVHLWSKPDALQSNKTSRNGQLPGSPVLNKGREGDGDGLIYFRADVSWDNVIHEQLAIRHPGPLIVQVPIKAPCPRLHSTAMIPRMGFNSNITQRRLEIFVADTLSKIIRFTSSGQSSKAIRLMTHICHVLKSICEATDARPQLTQIHRRKRQTDQEMAIEGQLRWCGWHSRQAVPVHFVGSSCEASQSRYGKIMTTFLQDVQEWRRWIAYPEIFSIDNHIVRGKPGKTTSHASRWAVQGLENLGTGCQAS</sequence>
<name>A0A8H5MHY3_9HYPO</name>
<proteinExistence type="predicted"/>
<reference evidence="2 3" key="1">
    <citation type="submission" date="2020-05" db="EMBL/GenBank/DDBJ databases">
        <title>Identification and distribution of gene clusters putatively required for synthesis of sphingolipid metabolism inhibitors in phylogenetically diverse species of the filamentous fungus Fusarium.</title>
        <authorList>
            <person name="Kim H.-S."/>
            <person name="Busman M."/>
            <person name="Brown D.W."/>
            <person name="Divon H."/>
            <person name="Uhlig S."/>
            <person name="Proctor R.H."/>
        </authorList>
    </citation>
    <scope>NUCLEOTIDE SEQUENCE [LARGE SCALE GENOMIC DNA]</scope>
    <source>
        <strain evidence="2 3">NRRL 53147</strain>
    </source>
</reference>
<feature type="compositionally biased region" description="Polar residues" evidence="1">
    <location>
        <begin position="357"/>
        <end position="367"/>
    </location>
</feature>
<evidence type="ECO:0000313" key="3">
    <source>
        <dbReference type="Proteomes" id="UP000522262"/>
    </source>
</evidence>
<feature type="region of interest" description="Disordered" evidence="1">
    <location>
        <begin position="61"/>
        <end position="93"/>
    </location>
</feature>
<keyword evidence="3" id="KW-1185">Reference proteome</keyword>
<dbReference type="Gene3D" id="3.40.50.410">
    <property type="entry name" value="von Willebrand factor, type A domain"/>
    <property type="match status" value="1"/>
</dbReference>
<dbReference type="AlphaFoldDB" id="A0A8H5MHY3"/>